<comment type="caution">
    <text evidence="2">The sequence shown here is derived from an EMBL/GenBank/DDBJ whole genome shotgun (WGS) entry which is preliminary data.</text>
</comment>
<organism evidence="2 3">
    <name type="scientific">Jutongia huaianensis</name>
    <dbReference type="NCBI Taxonomy" id="2763668"/>
    <lineage>
        <taxon>Bacteria</taxon>
        <taxon>Bacillati</taxon>
        <taxon>Bacillota</taxon>
        <taxon>Clostridia</taxon>
        <taxon>Lachnospirales</taxon>
        <taxon>Lachnospiraceae</taxon>
        <taxon>Jutongia</taxon>
    </lineage>
</organism>
<accession>A0ABR7N028</accession>
<evidence type="ECO:0000313" key="2">
    <source>
        <dbReference type="EMBL" id="MBC8561993.1"/>
    </source>
</evidence>
<sequence length="141" mass="15771">MNQENTELFFGDEQDVVITLEVEDGTETKVTPLASFEIDELGTEYIIAAELTPDEESMTGEVQILKYEEDADGEASMSSIEDEEEYQLAAEACRQIIRSGAIEGFDVEEDDEDEDSEEYDEDYLSDIGNIFPGLSIDKGEE</sequence>
<keyword evidence="3" id="KW-1185">Reference proteome</keyword>
<proteinExistence type="predicted"/>
<dbReference type="InterPro" id="IPR009711">
    <property type="entry name" value="UPF0473"/>
</dbReference>
<dbReference type="EMBL" id="JACRSX010000004">
    <property type="protein sequence ID" value="MBC8561993.1"/>
    <property type="molecule type" value="Genomic_DNA"/>
</dbReference>
<evidence type="ECO:0000256" key="1">
    <source>
        <dbReference type="SAM" id="MobiDB-lite"/>
    </source>
</evidence>
<gene>
    <name evidence="2" type="ORF">H8704_04990</name>
</gene>
<feature type="region of interest" description="Disordered" evidence="1">
    <location>
        <begin position="101"/>
        <end position="141"/>
    </location>
</feature>
<dbReference type="RefSeq" id="WP_022463944.1">
    <property type="nucleotide sequence ID" value="NZ_JACRSX010000004.1"/>
</dbReference>
<feature type="compositionally biased region" description="Acidic residues" evidence="1">
    <location>
        <begin position="105"/>
        <end position="124"/>
    </location>
</feature>
<reference evidence="2 3" key="1">
    <citation type="submission" date="2020-08" db="EMBL/GenBank/DDBJ databases">
        <title>Genome public.</title>
        <authorList>
            <person name="Liu C."/>
            <person name="Sun Q."/>
        </authorList>
    </citation>
    <scope>NUCLEOTIDE SEQUENCE [LARGE SCALE GENOMIC DNA]</scope>
    <source>
        <strain evidence="2 3">NSJ-37</strain>
    </source>
</reference>
<name>A0ABR7N028_9FIRM</name>
<dbReference type="Proteomes" id="UP000606193">
    <property type="component" value="Unassembled WGS sequence"/>
</dbReference>
<evidence type="ECO:0000313" key="3">
    <source>
        <dbReference type="Proteomes" id="UP000606193"/>
    </source>
</evidence>
<dbReference type="Pfam" id="PF06949">
    <property type="entry name" value="DUF1292"/>
    <property type="match status" value="1"/>
</dbReference>
<protein>
    <submittedName>
        <fullName evidence="2">DUF1292 domain-containing protein</fullName>
    </submittedName>
</protein>